<reference evidence="8" key="1">
    <citation type="submission" date="2025-08" db="UniProtKB">
        <authorList>
            <consortium name="Ensembl"/>
        </authorList>
    </citation>
    <scope>IDENTIFICATION</scope>
</reference>
<dbReference type="Gene3D" id="3.30.450.20">
    <property type="entry name" value="PAS domain"/>
    <property type="match status" value="1"/>
</dbReference>
<organism evidence="8 9">
    <name type="scientific">Neogobius melanostomus</name>
    <name type="common">round goby</name>
    <dbReference type="NCBI Taxonomy" id="47308"/>
    <lineage>
        <taxon>Eukaryota</taxon>
        <taxon>Metazoa</taxon>
        <taxon>Chordata</taxon>
        <taxon>Craniata</taxon>
        <taxon>Vertebrata</taxon>
        <taxon>Euteleostomi</taxon>
        <taxon>Actinopterygii</taxon>
        <taxon>Neopterygii</taxon>
        <taxon>Teleostei</taxon>
        <taxon>Neoteleostei</taxon>
        <taxon>Acanthomorphata</taxon>
        <taxon>Gobiaria</taxon>
        <taxon>Gobiiformes</taxon>
        <taxon>Gobioidei</taxon>
        <taxon>Gobiidae</taxon>
        <taxon>Benthophilinae</taxon>
        <taxon>Neogobiini</taxon>
        <taxon>Neogobius</taxon>
    </lineage>
</organism>
<dbReference type="InterPro" id="IPR035965">
    <property type="entry name" value="PAS-like_dom_sf"/>
</dbReference>
<evidence type="ECO:0000256" key="2">
    <source>
        <dbReference type="ARBA" id="ARBA00022737"/>
    </source>
</evidence>
<accession>A0A8C6WS90</accession>
<evidence type="ECO:0000256" key="5">
    <source>
        <dbReference type="ARBA" id="ARBA00023242"/>
    </source>
</evidence>
<dbReference type="Ensembl" id="ENSNMLT00000031429.1">
    <property type="protein sequence ID" value="ENSNMLP00000028142.1"/>
    <property type="gene ID" value="ENSNMLG00000017916.1"/>
</dbReference>
<dbReference type="AlphaFoldDB" id="A0A8C6WS90"/>
<dbReference type="Proteomes" id="UP000694523">
    <property type="component" value="Unplaced"/>
</dbReference>
<feature type="domain" description="PAS" evidence="6">
    <location>
        <begin position="70"/>
        <end position="127"/>
    </location>
</feature>
<dbReference type="InterPro" id="IPR000014">
    <property type="entry name" value="PAS"/>
</dbReference>
<keyword evidence="5" id="KW-0539">Nucleus</keyword>
<sequence>RSQETEVFYELAHVLPLARRVSTHLDKAAIMRVTLSYLRLRHLLPAGADGEDGLEDPMDQFYPQVLAGFIMVLSEEGDIIYLGENVSSHIGIPQLELLGQSLYEFVHPCDQEEMRDLLTARTGVNKKNGSKQSTERSLFLRMKNTLTSRGRTVNLKSATWKVLHCTGHMRPLGDRQVLSMLCEPIPHPSSVEFPLDSATLLTRHSMDLRFTHCEGR</sequence>
<dbReference type="PANTHER" id="PTHR23043">
    <property type="entry name" value="HYPOXIA-INDUCIBLE FACTOR 1 ALPHA"/>
    <property type="match status" value="1"/>
</dbReference>
<evidence type="ECO:0000259" key="6">
    <source>
        <dbReference type="PROSITE" id="PS50112"/>
    </source>
</evidence>
<dbReference type="GO" id="GO:0000981">
    <property type="term" value="F:DNA-binding transcription factor activity, RNA polymerase II-specific"/>
    <property type="evidence" value="ECO:0007669"/>
    <property type="project" value="TreeGrafter"/>
</dbReference>
<evidence type="ECO:0000313" key="8">
    <source>
        <dbReference type="Ensembl" id="ENSNMLP00000028142.1"/>
    </source>
</evidence>
<dbReference type="SUPFAM" id="SSF55785">
    <property type="entry name" value="PYP-like sensor domain (PAS domain)"/>
    <property type="match status" value="1"/>
</dbReference>
<dbReference type="CDD" id="cd00130">
    <property type="entry name" value="PAS"/>
    <property type="match status" value="1"/>
</dbReference>
<keyword evidence="4" id="KW-0804">Transcription</keyword>
<evidence type="ECO:0000259" key="7">
    <source>
        <dbReference type="PROSITE" id="PS50888"/>
    </source>
</evidence>
<dbReference type="PANTHER" id="PTHR23043:SF34">
    <property type="entry name" value="HYPOXIA-INDUCIBLE FACTOR 1 SUBUNIT ALPHA,-LIKE"/>
    <property type="match status" value="1"/>
</dbReference>
<dbReference type="Pfam" id="PF23171">
    <property type="entry name" value="bHLH_HIF1A"/>
    <property type="match status" value="1"/>
</dbReference>
<reference evidence="8" key="2">
    <citation type="submission" date="2025-09" db="UniProtKB">
        <authorList>
            <consortium name="Ensembl"/>
        </authorList>
    </citation>
    <scope>IDENTIFICATION</scope>
</reference>
<dbReference type="SMART" id="SM00091">
    <property type="entry name" value="PAS"/>
    <property type="match status" value="1"/>
</dbReference>
<dbReference type="InterPro" id="IPR011598">
    <property type="entry name" value="bHLH_dom"/>
</dbReference>
<evidence type="ECO:0000256" key="3">
    <source>
        <dbReference type="ARBA" id="ARBA00023015"/>
    </source>
</evidence>
<dbReference type="PROSITE" id="PS50112">
    <property type="entry name" value="PAS"/>
    <property type="match status" value="1"/>
</dbReference>
<keyword evidence="2" id="KW-0677">Repeat</keyword>
<dbReference type="GO" id="GO:0000977">
    <property type="term" value="F:RNA polymerase II transcription regulatory region sequence-specific DNA binding"/>
    <property type="evidence" value="ECO:0007669"/>
    <property type="project" value="TreeGrafter"/>
</dbReference>
<dbReference type="GO" id="GO:0046983">
    <property type="term" value="F:protein dimerization activity"/>
    <property type="evidence" value="ECO:0007669"/>
    <property type="project" value="InterPro"/>
</dbReference>
<protein>
    <submittedName>
        <fullName evidence="8">Uncharacterized protein</fullName>
    </submittedName>
</protein>
<proteinExistence type="predicted"/>
<dbReference type="Pfam" id="PF00989">
    <property type="entry name" value="PAS"/>
    <property type="match status" value="1"/>
</dbReference>
<evidence type="ECO:0000256" key="1">
    <source>
        <dbReference type="ARBA" id="ARBA00004123"/>
    </source>
</evidence>
<comment type="subcellular location">
    <subcellularLocation>
        <location evidence="1">Nucleus</location>
    </subcellularLocation>
</comment>
<keyword evidence="9" id="KW-1185">Reference proteome</keyword>
<dbReference type="PROSITE" id="PS50888">
    <property type="entry name" value="BHLH"/>
    <property type="match status" value="1"/>
</dbReference>
<feature type="domain" description="BHLH" evidence="7">
    <location>
        <begin position="1"/>
        <end position="41"/>
    </location>
</feature>
<evidence type="ECO:0000313" key="9">
    <source>
        <dbReference type="Proteomes" id="UP000694523"/>
    </source>
</evidence>
<dbReference type="FunFam" id="3.30.450.20:FF:000005">
    <property type="entry name" value="Hypoxia-inducible factor 1 subunit alpha"/>
    <property type="match status" value="1"/>
</dbReference>
<dbReference type="GO" id="GO:0071456">
    <property type="term" value="P:cellular response to hypoxia"/>
    <property type="evidence" value="ECO:0007669"/>
    <property type="project" value="TreeGrafter"/>
</dbReference>
<evidence type="ECO:0000256" key="4">
    <source>
        <dbReference type="ARBA" id="ARBA00023163"/>
    </source>
</evidence>
<keyword evidence="3" id="KW-0805">Transcription regulation</keyword>
<name>A0A8C6WS90_9GOBI</name>
<dbReference type="InterPro" id="IPR013767">
    <property type="entry name" value="PAS_fold"/>
</dbReference>
<dbReference type="GO" id="GO:0005634">
    <property type="term" value="C:nucleus"/>
    <property type="evidence" value="ECO:0007669"/>
    <property type="project" value="UniProtKB-SubCell"/>
</dbReference>